<keyword evidence="2" id="KW-1185">Reference proteome</keyword>
<organism evidence="2 3">
    <name type="scientific">Galendromus occidentalis</name>
    <name type="common">western predatory mite</name>
    <dbReference type="NCBI Taxonomy" id="34638"/>
    <lineage>
        <taxon>Eukaryota</taxon>
        <taxon>Metazoa</taxon>
        <taxon>Ecdysozoa</taxon>
        <taxon>Arthropoda</taxon>
        <taxon>Chelicerata</taxon>
        <taxon>Arachnida</taxon>
        <taxon>Acari</taxon>
        <taxon>Parasitiformes</taxon>
        <taxon>Mesostigmata</taxon>
        <taxon>Gamasina</taxon>
        <taxon>Phytoseioidea</taxon>
        <taxon>Phytoseiidae</taxon>
        <taxon>Typhlodrominae</taxon>
        <taxon>Galendromus</taxon>
    </lineage>
</organism>
<dbReference type="KEGG" id="goe:108864922"/>
<evidence type="ECO:0000313" key="3">
    <source>
        <dbReference type="RefSeq" id="XP_018496909.1"/>
    </source>
</evidence>
<evidence type="ECO:0000313" key="2">
    <source>
        <dbReference type="Proteomes" id="UP000694867"/>
    </source>
</evidence>
<proteinExistence type="predicted"/>
<dbReference type="GeneID" id="108864922"/>
<dbReference type="AlphaFoldDB" id="A0AAJ7L621"/>
<sequence length="258" mass="26792">MAQDAPLRAVGAEYTSGLTAAALGSKTKCRSDLLDPEKITSINFHGAASICRSEKCLGDDIVDCKVHGWSDSGKPYVTCQSDFLPPGYKFQYAQVHCTYEEKCIVKNTCQVEYKLTTLSVAEGRNNRQDHYDRRRYPNGGFGSLAMFLLCICLSKLLANRGYSDAMPPLGRGFGYHPYGGYGFNGYPYGFGGNGGYGGFGGGLATGALLGYGLGSSRDCGGFGGLGGFGGGCDGGGFGGSDGGGGFTSGVGHGSLNAI</sequence>
<feature type="transmembrane region" description="Helical" evidence="1">
    <location>
        <begin position="140"/>
        <end position="158"/>
    </location>
</feature>
<reference evidence="3" key="1">
    <citation type="submission" date="2025-08" db="UniProtKB">
        <authorList>
            <consortium name="RefSeq"/>
        </authorList>
    </citation>
    <scope>IDENTIFICATION</scope>
</reference>
<accession>A0AAJ7L621</accession>
<keyword evidence="1" id="KW-1133">Transmembrane helix</keyword>
<protein>
    <submittedName>
        <fullName evidence="3">Uncharacterized protein LOC108864922</fullName>
    </submittedName>
</protein>
<dbReference type="RefSeq" id="XP_018496909.1">
    <property type="nucleotide sequence ID" value="XM_018641393.1"/>
</dbReference>
<name>A0AAJ7L621_9ACAR</name>
<dbReference type="Proteomes" id="UP000694867">
    <property type="component" value="Unplaced"/>
</dbReference>
<gene>
    <name evidence="3" type="primary">LOC108864922</name>
</gene>
<keyword evidence="1" id="KW-0812">Transmembrane</keyword>
<keyword evidence="1" id="KW-0472">Membrane</keyword>
<evidence type="ECO:0000256" key="1">
    <source>
        <dbReference type="SAM" id="Phobius"/>
    </source>
</evidence>